<comment type="caution">
    <text evidence="1">The sequence shown here is derived from an EMBL/GenBank/DDBJ whole genome shotgun (WGS) entry which is preliminary data.</text>
</comment>
<protein>
    <submittedName>
        <fullName evidence="1">Uncharacterized protein</fullName>
    </submittedName>
</protein>
<name>A0ACB8SDN9_9AGAM</name>
<reference evidence="1" key="2">
    <citation type="journal article" date="2022" name="New Phytol.">
        <title>Evolutionary transition to the ectomycorrhizal habit in the genomes of a hyperdiverse lineage of mushroom-forming fungi.</title>
        <authorList>
            <person name="Looney B."/>
            <person name="Miyauchi S."/>
            <person name="Morin E."/>
            <person name="Drula E."/>
            <person name="Courty P.E."/>
            <person name="Kohler A."/>
            <person name="Kuo A."/>
            <person name="LaButti K."/>
            <person name="Pangilinan J."/>
            <person name="Lipzen A."/>
            <person name="Riley R."/>
            <person name="Andreopoulos W."/>
            <person name="He G."/>
            <person name="Johnson J."/>
            <person name="Nolan M."/>
            <person name="Tritt A."/>
            <person name="Barry K.W."/>
            <person name="Grigoriev I.V."/>
            <person name="Nagy L.G."/>
            <person name="Hibbett D."/>
            <person name="Henrissat B."/>
            <person name="Matheny P.B."/>
            <person name="Labbe J."/>
            <person name="Martin F.M."/>
        </authorList>
    </citation>
    <scope>NUCLEOTIDE SEQUENCE</scope>
    <source>
        <strain evidence="1">FP105234-sp</strain>
    </source>
</reference>
<keyword evidence="2" id="KW-1185">Reference proteome</keyword>
<dbReference type="Proteomes" id="UP000814033">
    <property type="component" value="Unassembled WGS sequence"/>
</dbReference>
<proteinExistence type="predicted"/>
<dbReference type="EMBL" id="MU275838">
    <property type="protein sequence ID" value="KAI0054036.1"/>
    <property type="molecule type" value="Genomic_DNA"/>
</dbReference>
<gene>
    <name evidence="1" type="ORF">FA95DRAFT_1551830</name>
</gene>
<evidence type="ECO:0000313" key="1">
    <source>
        <dbReference type="EMBL" id="KAI0054036.1"/>
    </source>
</evidence>
<reference evidence="1" key="1">
    <citation type="submission" date="2021-02" db="EMBL/GenBank/DDBJ databases">
        <authorList>
            <consortium name="DOE Joint Genome Institute"/>
            <person name="Ahrendt S."/>
            <person name="Looney B.P."/>
            <person name="Miyauchi S."/>
            <person name="Morin E."/>
            <person name="Drula E."/>
            <person name="Courty P.E."/>
            <person name="Chicoki N."/>
            <person name="Fauchery L."/>
            <person name="Kohler A."/>
            <person name="Kuo A."/>
            <person name="Labutti K."/>
            <person name="Pangilinan J."/>
            <person name="Lipzen A."/>
            <person name="Riley R."/>
            <person name="Andreopoulos W."/>
            <person name="He G."/>
            <person name="Johnson J."/>
            <person name="Barry K.W."/>
            <person name="Grigoriev I.V."/>
            <person name="Nagy L."/>
            <person name="Hibbett D."/>
            <person name="Henrissat B."/>
            <person name="Matheny P.B."/>
            <person name="Labbe J."/>
            <person name="Martin F."/>
        </authorList>
    </citation>
    <scope>NUCLEOTIDE SEQUENCE</scope>
    <source>
        <strain evidence="1">FP105234-sp</strain>
    </source>
</reference>
<sequence>MDLGQTALGNYKAQQGGCTHIQFLNDVSDLRCTNCGNEFSKFYLRQNLLIEVRGLPS</sequence>
<accession>A0ACB8SDN9</accession>
<organism evidence="1 2">
    <name type="scientific">Auriscalpium vulgare</name>
    <dbReference type="NCBI Taxonomy" id="40419"/>
    <lineage>
        <taxon>Eukaryota</taxon>
        <taxon>Fungi</taxon>
        <taxon>Dikarya</taxon>
        <taxon>Basidiomycota</taxon>
        <taxon>Agaricomycotina</taxon>
        <taxon>Agaricomycetes</taxon>
        <taxon>Russulales</taxon>
        <taxon>Auriscalpiaceae</taxon>
        <taxon>Auriscalpium</taxon>
    </lineage>
</organism>
<evidence type="ECO:0000313" key="2">
    <source>
        <dbReference type="Proteomes" id="UP000814033"/>
    </source>
</evidence>